<evidence type="ECO:0000313" key="2">
    <source>
        <dbReference type="EMBL" id="CAG8957007.1"/>
    </source>
</evidence>
<feature type="compositionally biased region" description="Polar residues" evidence="1">
    <location>
        <begin position="322"/>
        <end position="337"/>
    </location>
</feature>
<gene>
    <name evidence="2" type="ORF">HYFRA_00012487</name>
</gene>
<feature type="region of interest" description="Disordered" evidence="1">
    <location>
        <begin position="1"/>
        <end position="80"/>
    </location>
</feature>
<feature type="compositionally biased region" description="Basic and acidic residues" evidence="1">
    <location>
        <begin position="36"/>
        <end position="51"/>
    </location>
</feature>
<protein>
    <submittedName>
        <fullName evidence="2">Uncharacterized protein</fullName>
    </submittedName>
</protein>
<name>A0A9N9PWV6_9HELO</name>
<feature type="region of interest" description="Disordered" evidence="1">
    <location>
        <begin position="95"/>
        <end position="272"/>
    </location>
</feature>
<feature type="region of interest" description="Disordered" evidence="1">
    <location>
        <begin position="371"/>
        <end position="392"/>
    </location>
</feature>
<dbReference type="Proteomes" id="UP000696280">
    <property type="component" value="Unassembled WGS sequence"/>
</dbReference>
<proteinExistence type="predicted"/>
<feature type="region of interest" description="Disordered" evidence="1">
    <location>
        <begin position="299"/>
        <end position="353"/>
    </location>
</feature>
<feature type="compositionally biased region" description="Low complexity" evidence="1">
    <location>
        <begin position="372"/>
        <end position="392"/>
    </location>
</feature>
<keyword evidence="3" id="KW-1185">Reference proteome</keyword>
<reference evidence="2" key="1">
    <citation type="submission" date="2021-07" db="EMBL/GenBank/DDBJ databases">
        <authorList>
            <person name="Durling M."/>
        </authorList>
    </citation>
    <scope>NUCLEOTIDE SEQUENCE</scope>
</reference>
<feature type="region of interest" description="Disordered" evidence="1">
    <location>
        <begin position="448"/>
        <end position="474"/>
    </location>
</feature>
<dbReference type="AlphaFoldDB" id="A0A9N9PWV6"/>
<dbReference type="EMBL" id="CAJVRL010000076">
    <property type="protein sequence ID" value="CAG8957007.1"/>
    <property type="molecule type" value="Genomic_DNA"/>
</dbReference>
<organism evidence="2 3">
    <name type="scientific">Hymenoscyphus fraxineus</name>
    <dbReference type="NCBI Taxonomy" id="746836"/>
    <lineage>
        <taxon>Eukaryota</taxon>
        <taxon>Fungi</taxon>
        <taxon>Dikarya</taxon>
        <taxon>Ascomycota</taxon>
        <taxon>Pezizomycotina</taxon>
        <taxon>Leotiomycetes</taxon>
        <taxon>Helotiales</taxon>
        <taxon>Helotiaceae</taxon>
        <taxon>Hymenoscyphus</taxon>
    </lineage>
</organism>
<comment type="caution">
    <text evidence="2">The sequence shown here is derived from an EMBL/GenBank/DDBJ whole genome shotgun (WGS) entry which is preliminary data.</text>
</comment>
<accession>A0A9N9PWV6</accession>
<evidence type="ECO:0000313" key="3">
    <source>
        <dbReference type="Proteomes" id="UP000696280"/>
    </source>
</evidence>
<dbReference type="OrthoDB" id="3546685at2759"/>
<feature type="compositionally biased region" description="Basic and acidic residues" evidence="1">
    <location>
        <begin position="119"/>
        <end position="136"/>
    </location>
</feature>
<feature type="compositionally biased region" description="Polar residues" evidence="1">
    <location>
        <begin position="141"/>
        <end position="154"/>
    </location>
</feature>
<sequence>MEIYHTTFEESHGRRQANRSTPPPPPTHQKSSLQQHLERKRQLAEAAEKERKKGKQTTTTTTTERKFEPEGTQYRIPRKAVPVRKCDIRMRDERGGLGYPVAAPGLKRKGGLCCGSDGGMKEEKTLSGERREDGRRHVSPPRSSNDLSSATTSPFYAHRLGYQAPAPTPAPLAPTTRIQNLRRCPSIPAISKSTPKAKPTSLPAVTSPFKPLPRPPRPVNNNDVLLDARNNYKSLPTPITPWQNSKQQLQKQIQRQHQNVKTHEKKKSESASKRLAEYIHTSADFFDETRRGVQGILSPGIASQDHTSHPHKAHNSHPGFTPSHSSSETAKSVSTPAPTKGSKPKSKPNKRDSADSILSFYCAGTPSFPILSPKNNSNTPAPTTPLPNNQLLNPQSAIKKTQYYSPSPGSVEKLTSTTDVEPRICRLCKIGLEGIMGLCVRCEAEFARPNSGLPPQTEEVKSPTPPPKDEVRPPAPLKIFKTASTGSDARSSHAQAQIRTWKSLVEGLTEDETSRSRRGSVAKGRTVINSPAVPGRQNSHRVVIMDADEDEERYSRYQSDGMRTDAERRRNDLRSWMNFYDDQSQVDYDKRRTPETANKYGDRDTNFYDFYDDILR</sequence>
<feature type="compositionally biased region" description="Low complexity" evidence="1">
    <location>
        <begin position="243"/>
        <end position="257"/>
    </location>
</feature>
<evidence type="ECO:0000256" key="1">
    <source>
        <dbReference type="SAM" id="MobiDB-lite"/>
    </source>
</evidence>